<evidence type="ECO:0000256" key="3">
    <source>
        <dbReference type="ARBA" id="ARBA00022679"/>
    </source>
</evidence>
<dbReference type="GO" id="GO:0004674">
    <property type="term" value="F:protein serine/threonine kinase activity"/>
    <property type="evidence" value="ECO:0007669"/>
    <property type="project" value="UniProtKB-KW"/>
</dbReference>
<dbReference type="PANTHER" id="PTHR43289:SF6">
    <property type="entry name" value="SERINE_THREONINE-PROTEIN KINASE NEKL-3"/>
    <property type="match status" value="1"/>
</dbReference>
<dbReference type="InterPro" id="IPR000408">
    <property type="entry name" value="Reg_chr_condens"/>
</dbReference>
<feature type="domain" description="Protein kinase" evidence="8">
    <location>
        <begin position="12"/>
        <end position="271"/>
    </location>
</feature>
<reference evidence="9 10" key="1">
    <citation type="submission" date="2018-03" db="EMBL/GenBank/DDBJ databases">
        <title>Characteristics and genome of n-alkane degrading marine bacteria Gordonia iterans isolated from crude oil contaminated in Tae-an, South Korea.</title>
        <authorList>
            <person name="Lee S.-S."/>
            <person name="Kim H."/>
        </authorList>
    </citation>
    <scope>NUCLEOTIDE SEQUENCE [LARGE SCALE GENOMIC DNA]</scope>
    <source>
        <strain evidence="9 10">Co17</strain>
    </source>
</reference>
<dbReference type="Pfam" id="PF13540">
    <property type="entry name" value="RCC1_2"/>
    <property type="match status" value="1"/>
</dbReference>
<dbReference type="CDD" id="cd14014">
    <property type="entry name" value="STKc_PknB_like"/>
    <property type="match status" value="1"/>
</dbReference>
<evidence type="ECO:0000256" key="6">
    <source>
        <dbReference type="ARBA" id="ARBA00022840"/>
    </source>
</evidence>
<dbReference type="InterPro" id="IPR009091">
    <property type="entry name" value="RCC1/BLIP-II"/>
</dbReference>
<dbReference type="Pfam" id="PF00415">
    <property type="entry name" value="RCC1"/>
    <property type="match status" value="4"/>
</dbReference>
<feature type="compositionally biased region" description="Polar residues" evidence="7">
    <location>
        <begin position="340"/>
        <end position="356"/>
    </location>
</feature>
<dbReference type="Proteomes" id="UP000239814">
    <property type="component" value="Chromosome"/>
</dbReference>
<feature type="compositionally biased region" description="Low complexity" evidence="7">
    <location>
        <begin position="293"/>
        <end position="333"/>
    </location>
</feature>
<dbReference type="KEGG" id="git:C6V83_12165"/>
<dbReference type="PANTHER" id="PTHR43289">
    <property type="entry name" value="MITOGEN-ACTIVATED PROTEIN KINASE KINASE KINASE 20-RELATED"/>
    <property type="match status" value="1"/>
</dbReference>
<dbReference type="RefSeq" id="WP_105942611.1">
    <property type="nucleotide sequence ID" value="NZ_CP027433.1"/>
</dbReference>
<dbReference type="AlphaFoldDB" id="A0A2S0KGT1"/>
<keyword evidence="2 9" id="KW-0723">Serine/threonine-protein kinase</keyword>
<dbReference type="SMART" id="SM00220">
    <property type="entry name" value="S_TKc"/>
    <property type="match status" value="1"/>
</dbReference>
<keyword evidence="4" id="KW-0547">Nucleotide-binding</keyword>
<dbReference type="EC" id="2.7.11.1" evidence="1"/>
<dbReference type="EMBL" id="CP027433">
    <property type="protein sequence ID" value="AVM00898.1"/>
    <property type="molecule type" value="Genomic_DNA"/>
</dbReference>
<dbReference type="Gene3D" id="2.130.10.30">
    <property type="entry name" value="Regulator of chromosome condensation 1/beta-lactamase-inhibitor protein II"/>
    <property type="match status" value="2"/>
</dbReference>
<accession>A0A2S0KGT1</accession>
<keyword evidence="6" id="KW-0067">ATP-binding</keyword>
<dbReference type="SUPFAM" id="SSF50985">
    <property type="entry name" value="RCC1/BLIP-II"/>
    <property type="match status" value="1"/>
</dbReference>
<dbReference type="PROSITE" id="PS50011">
    <property type="entry name" value="PROTEIN_KINASE_DOM"/>
    <property type="match status" value="1"/>
</dbReference>
<keyword evidence="5 9" id="KW-0418">Kinase</keyword>
<keyword evidence="10" id="KW-1185">Reference proteome</keyword>
<evidence type="ECO:0000256" key="5">
    <source>
        <dbReference type="ARBA" id="ARBA00022777"/>
    </source>
</evidence>
<dbReference type="Pfam" id="PF00069">
    <property type="entry name" value="Pkinase"/>
    <property type="match status" value="1"/>
</dbReference>
<dbReference type="InterPro" id="IPR011009">
    <property type="entry name" value="Kinase-like_dom_sf"/>
</dbReference>
<sequence length="807" mass="83275">MPVAPGSLIAGYRVVAQLGSGAMGDVYIVENPHLHRREAMKVISVGGASNADFQQRFTNEARTAAALDHPSIITVYAYGVEDDSPWFTMSYLDGPDLASVRLTAAEVVTVVNQVADALDYAHNRQVVHRDIKPANIVITRDESGALRRAVVLDFGIARLSDSPQLTAANSVVGTMAYTAPEIISGQNAGARSDQYGLACTTYTLLAGTPPFQGDTSAAIMMAHLQQPTPSIAHLRPDLAPLAPVLARAMSKDPAARYPNCKEFAADLQRALGQTQSGTATAVAPVPPVGAGHGSHPSAPSHPSAGGSYPGSGQQSFPGQQSQPGYQSFPGQQSHPGFASQPGQQSFPGQYPGTTPLTHPGATGPQTAWQPLGGFPGQGSQPGTPAPYGAAPQQKSKKGLWIGMAVAAVAIIAIAATSPLWWPKSDPPPAPVPTAATQAQMDTIRGTTCVIQNAELYCWGSNENGQLGDGGENERTTPAKVNHLKEVTAISLGGYSSSTGPGAVTACAVAEGDAYCWGAGLFGALGNGGNSDSSVPTKVSGLGTVTAISTDKYTTCAISDGDVYCWGWNSRGEGGGSGDSGEELKRPTQVNGISDAESISVGAGNTCAVTKQKEAYCWGDNYDAQLGNGSTGTRSTTPLKVNNLENVSSISVGTGTHRSRDSDSSLQFTQVCAVADGEVYCWGAKFDADGAKLDPQKLPAKVEGLPEKVHTVSTDVDTMCATADDAAYCWGNNQFGQAGGPDGTSTVTAPTEVNGLGKVTAVVTGTSTTCATSDEQYFCWGFNRAGQVGNGSTGDKVLTPTQVNLPTE</sequence>
<evidence type="ECO:0000313" key="10">
    <source>
        <dbReference type="Proteomes" id="UP000239814"/>
    </source>
</evidence>
<protein>
    <recommendedName>
        <fullName evidence="1">non-specific serine/threonine protein kinase</fullName>
        <ecNumber evidence="1">2.7.11.1</ecNumber>
    </recommendedName>
</protein>
<evidence type="ECO:0000259" key="8">
    <source>
        <dbReference type="PROSITE" id="PS50011"/>
    </source>
</evidence>
<evidence type="ECO:0000256" key="7">
    <source>
        <dbReference type="SAM" id="MobiDB-lite"/>
    </source>
</evidence>
<dbReference type="SUPFAM" id="SSF56112">
    <property type="entry name" value="Protein kinase-like (PK-like)"/>
    <property type="match status" value="1"/>
</dbReference>
<dbReference type="PROSITE" id="PS50012">
    <property type="entry name" value="RCC1_3"/>
    <property type="match status" value="5"/>
</dbReference>
<proteinExistence type="predicted"/>
<dbReference type="PRINTS" id="PR00633">
    <property type="entry name" value="RCCNDNSATION"/>
</dbReference>
<evidence type="ECO:0000256" key="2">
    <source>
        <dbReference type="ARBA" id="ARBA00022527"/>
    </source>
</evidence>
<organism evidence="9 10">
    <name type="scientific">Gordonia iterans</name>
    <dbReference type="NCBI Taxonomy" id="1004901"/>
    <lineage>
        <taxon>Bacteria</taxon>
        <taxon>Bacillati</taxon>
        <taxon>Actinomycetota</taxon>
        <taxon>Actinomycetes</taxon>
        <taxon>Mycobacteriales</taxon>
        <taxon>Gordoniaceae</taxon>
        <taxon>Gordonia</taxon>
    </lineage>
</organism>
<keyword evidence="3" id="KW-0808">Transferase</keyword>
<dbReference type="InterPro" id="IPR000719">
    <property type="entry name" value="Prot_kinase_dom"/>
</dbReference>
<feature type="region of interest" description="Disordered" evidence="7">
    <location>
        <begin position="275"/>
        <end position="392"/>
    </location>
</feature>
<evidence type="ECO:0000256" key="4">
    <source>
        <dbReference type="ARBA" id="ARBA00022741"/>
    </source>
</evidence>
<dbReference type="InterPro" id="IPR008271">
    <property type="entry name" value="Ser/Thr_kinase_AS"/>
</dbReference>
<dbReference type="GO" id="GO:0005524">
    <property type="term" value="F:ATP binding"/>
    <property type="evidence" value="ECO:0007669"/>
    <property type="project" value="UniProtKB-KW"/>
</dbReference>
<dbReference type="PROSITE" id="PS00108">
    <property type="entry name" value="PROTEIN_KINASE_ST"/>
    <property type="match status" value="1"/>
</dbReference>
<dbReference type="Gene3D" id="3.30.200.20">
    <property type="entry name" value="Phosphorylase Kinase, domain 1"/>
    <property type="match status" value="1"/>
</dbReference>
<dbReference type="OrthoDB" id="9796385at2"/>
<gene>
    <name evidence="9" type="ORF">C6V83_12165</name>
</gene>
<evidence type="ECO:0000256" key="1">
    <source>
        <dbReference type="ARBA" id="ARBA00012513"/>
    </source>
</evidence>
<name>A0A2S0KGT1_9ACTN</name>
<dbReference type="Gene3D" id="1.10.510.10">
    <property type="entry name" value="Transferase(Phosphotransferase) domain 1"/>
    <property type="match status" value="1"/>
</dbReference>
<evidence type="ECO:0000313" key="9">
    <source>
        <dbReference type="EMBL" id="AVM00898.1"/>
    </source>
</evidence>